<dbReference type="AlphaFoldDB" id="A0ABD3DUS5"/>
<dbReference type="Pfam" id="PF21745">
    <property type="entry name" value="PMI1_PMIR1-2_C"/>
    <property type="match status" value="2"/>
</dbReference>
<dbReference type="EMBL" id="JAVIJP010000013">
    <property type="protein sequence ID" value="KAL3645995.1"/>
    <property type="molecule type" value="Genomic_DNA"/>
</dbReference>
<reference evidence="3" key="1">
    <citation type="journal article" date="2024" name="IScience">
        <title>Strigolactones Initiate the Formation of Haustorium-like Structures in Castilleja.</title>
        <authorList>
            <person name="Buerger M."/>
            <person name="Peterson D."/>
            <person name="Chory J."/>
        </authorList>
    </citation>
    <scope>NUCLEOTIDE SEQUENCE [LARGE SCALE GENOMIC DNA]</scope>
</reference>
<proteinExistence type="predicted"/>
<dbReference type="InterPro" id="IPR048972">
    <property type="entry name" value="PMI1_PMIR1-2_C"/>
</dbReference>
<dbReference type="Pfam" id="PF10358">
    <property type="entry name" value="NT-C2"/>
    <property type="match status" value="1"/>
</dbReference>
<gene>
    <name evidence="2" type="ORF">CASFOL_011175</name>
</gene>
<protein>
    <recommendedName>
        <fullName evidence="1">C2 NT-type domain-containing protein</fullName>
    </recommendedName>
</protein>
<name>A0ABD3DUS5_9LAMI</name>
<dbReference type="PROSITE" id="PS51840">
    <property type="entry name" value="C2_NT"/>
    <property type="match status" value="1"/>
</dbReference>
<evidence type="ECO:0000313" key="3">
    <source>
        <dbReference type="Proteomes" id="UP001632038"/>
    </source>
</evidence>
<dbReference type="InterPro" id="IPR039614">
    <property type="entry name" value="PMI1-like"/>
</dbReference>
<keyword evidence="3" id="KW-1185">Reference proteome</keyword>
<dbReference type="PANTHER" id="PTHR33414">
    <property type="entry name" value="PROTEIN PLASTID MOVEMENT IMPAIRED 1-RELATED 1"/>
    <property type="match status" value="1"/>
</dbReference>
<dbReference type="InterPro" id="IPR019448">
    <property type="entry name" value="NT-C2"/>
</dbReference>
<feature type="domain" description="C2 NT-type" evidence="1">
    <location>
        <begin position="85"/>
        <end position="238"/>
    </location>
</feature>
<dbReference type="PANTHER" id="PTHR33414:SF10">
    <property type="entry name" value="PROTEIN PLASTID MOVEMENT IMPAIRED 1-RELATED 2"/>
    <property type="match status" value="1"/>
</dbReference>
<accession>A0ABD3DUS5</accession>
<dbReference type="Proteomes" id="UP001632038">
    <property type="component" value="Unassembled WGS sequence"/>
</dbReference>
<sequence>MSSEPESMEREDEDLSCGLLLRDIDEISKALYLHETPRKPFNSLDFDVAAKSSISRSKSTSLTIQDISSKNKKASLWNWKPLKALAHLRNHLFNCCFFLHVHTIEALPTHLNDLSLCVAWKRKNDISRTRPAQARSGTAEFEETLMHRCTIYGSRSGAHGLTKYEPKIFSLRVSVVGPSSELEITDHQIDLSRLLPVTMEELLDVDNKKGSSGKWTTNFKLTTQAKGAMLKVSLGFSILNGNSFDPGCFVKVPDVNNLGSVQRISTDEESELSHSVTLLSQKLDENKMGNVMDFDRSPEFAGGKNCYDFGDTNFQVIEQGIEKSGAIETIDAAEIFDGDGTAFDDEFVVESNSKPTHDHEEHEYAADEEYFSMLDLNNYHEQENHIEPTSEKSLISLDDVSESIENEFLNMLSIDQSRDDDDDDYGLSIPIKAVEKNHDNLNQLLRSRRNANALENLETEALMQEWCLTEKAFQYSPPASSGGFGSPIYIPADEPLKLPSIEEGVGPIVRMKDGGFLRSMSPFLFANANNGARLVVQVSAPVVLPSAMGFTVMDLLRYWACEGVKKMCMQVNNLMPLEDVTGKMMWEVLLESDSGSNGFNRGAVQSSESIESDYVSFEDLVPLAITNIEGLLVQGLKIQSDMPDQDAPLSSESASSLHVAANFDELIKHSLSLDEWIRLDSDEFHVQDEADDGISVKSFRMGLKVQLRDPFRNYEMVGPSMLALIQVDRIYENKTHGPLFKVSEAHLTGLNVANGDNKMVWGTSRQQQSGSRWLFSSGMAKSSNKKFILNSNAVMKSSKNGLWRKAGATEPGDVLWSISLPNRGEVATWDERAALNVHVRNPDIIFSK</sequence>
<organism evidence="2 3">
    <name type="scientific">Castilleja foliolosa</name>
    <dbReference type="NCBI Taxonomy" id="1961234"/>
    <lineage>
        <taxon>Eukaryota</taxon>
        <taxon>Viridiplantae</taxon>
        <taxon>Streptophyta</taxon>
        <taxon>Embryophyta</taxon>
        <taxon>Tracheophyta</taxon>
        <taxon>Spermatophyta</taxon>
        <taxon>Magnoliopsida</taxon>
        <taxon>eudicotyledons</taxon>
        <taxon>Gunneridae</taxon>
        <taxon>Pentapetalae</taxon>
        <taxon>asterids</taxon>
        <taxon>lamiids</taxon>
        <taxon>Lamiales</taxon>
        <taxon>Orobanchaceae</taxon>
        <taxon>Pedicularideae</taxon>
        <taxon>Castillejinae</taxon>
        <taxon>Castilleja</taxon>
    </lineage>
</organism>
<comment type="caution">
    <text evidence="2">The sequence shown here is derived from an EMBL/GenBank/DDBJ whole genome shotgun (WGS) entry which is preliminary data.</text>
</comment>
<evidence type="ECO:0000313" key="2">
    <source>
        <dbReference type="EMBL" id="KAL3645995.1"/>
    </source>
</evidence>
<evidence type="ECO:0000259" key="1">
    <source>
        <dbReference type="PROSITE" id="PS51840"/>
    </source>
</evidence>